<gene>
    <name evidence="7" type="ORF">McpAg1_15360</name>
</gene>
<dbReference type="Gene3D" id="3.40.1010.10">
    <property type="entry name" value="Cobalt-precorrin-4 Transmethylase, Domain 1"/>
    <property type="match status" value="1"/>
</dbReference>
<evidence type="ECO:0000256" key="1">
    <source>
        <dbReference type="ARBA" id="ARBA00004953"/>
    </source>
</evidence>
<dbReference type="InterPro" id="IPR014777">
    <property type="entry name" value="4pyrrole_Mease_sub1"/>
</dbReference>
<protein>
    <recommendedName>
        <fullName evidence="6">Tetrapyrrole methylase domain-containing protein</fullName>
    </recommendedName>
</protein>
<dbReference type="SUPFAM" id="SSF53790">
    <property type="entry name" value="Tetrapyrrole methylase"/>
    <property type="match status" value="1"/>
</dbReference>
<dbReference type="GO" id="GO:0008276">
    <property type="term" value="F:protein methyltransferase activity"/>
    <property type="evidence" value="ECO:0007669"/>
    <property type="project" value="InterPro"/>
</dbReference>
<keyword evidence="4" id="KW-0808">Transferase</keyword>
<dbReference type="Proteomes" id="UP001273136">
    <property type="component" value="Unassembled WGS sequence"/>
</dbReference>
<dbReference type="GO" id="GO:0009236">
    <property type="term" value="P:cobalamin biosynthetic process"/>
    <property type="evidence" value="ECO:0007669"/>
    <property type="project" value="UniProtKB-KW"/>
</dbReference>
<feature type="domain" description="Tetrapyrrole methylase" evidence="6">
    <location>
        <begin position="2"/>
        <end position="177"/>
    </location>
</feature>
<keyword evidence="3" id="KW-0489">Methyltransferase</keyword>
<dbReference type="Pfam" id="PF00590">
    <property type="entry name" value="TP_methylase"/>
    <property type="match status" value="1"/>
</dbReference>
<evidence type="ECO:0000259" key="6">
    <source>
        <dbReference type="Pfam" id="PF00590"/>
    </source>
</evidence>
<dbReference type="GO" id="GO:0032259">
    <property type="term" value="P:methylation"/>
    <property type="evidence" value="ECO:0007669"/>
    <property type="project" value="UniProtKB-KW"/>
</dbReference>
<organism evidence="7 8">
    <name type="scientific">Methanorbis furvi</name>
    <dbReference type="NCBI Taxonomy" id="3028299"/>
    <lineage>
        <taxon>Archaea</taxon>
        <taxon>Methanobacteriati</taxon>
        <taxon>Methanobacteriota</taxon>
        <taxon>Stenosarchaea group</taxon>
        <taxon>Methanomicrobia</taxon>
        <taxon>Methanomicrobiales</taxon>
        <taxon>Methanocorpusculaceae</taxon>
        <taxon>Methanorbis</taxon>
    </lineage>
</organism>
<comment type="caution">
    <text evidence="7">The sequence shown here is derived from an EMBL/GenBank/DDBJ whole genome shotgun (WGS) entry which is preliminary data.</text>
</comment>
<dbReference type="AlphaFoldDB" id="A0AAE4ME54"/>
<proteinExistence type="predicted"/>
<dbReference type="EMBL" id="JAWDKA010000008">
    <property type="protein sequence ID" value="MDV0442302.1"/>
    <property type="molecule type" value="Genomic_DNA"/>
</dbReference>
<dbReference type="PANTHER" id="PTHR43182">
    <property type="entry name" value="COBALT-PRECORRIN-6B C(15)-METHYLTRANSFERASE (DECARBOXYLATING)"/>
    <property type="match status" value="1"/>
</dbReference>
<dbReference type="InterPro" id="IPR012818">
    <property type="entry name" value="CbiE"/>
</dbReference>
<evidence type="ECO:0000313" key="7">
    <source>
        <dbReference type="EMBL" id="MDV0442302.1"/>
    </source>
</evidence>
<evidence type="ECO:0000256" key="5">
    <source>
        <dbReference type="ARBA" id="ARBA00022691"/>
    </source>
</evidence>
<keyword evidence="8" id="KW-1185">Reference proteome</keyword>
<dbReference type="Gene3D" id="3.30.950.10">
    <property type="entry name" value="Methyltransferase, Cobalt-precorrin-4 Transmethylase, Domain 2"/>
    <property type="match status" value="1"/>
</dbReference>
<dbReference type="InterPro" id="IPR035996">
    <property type="entry name" value="4pyrrol_Methylase_sf"/>
</dbReference>
<comment type="pathway">
    <text evidence="1">Cofactor biosynthesis; adenosylcobalamin biosynthesis.</text>
</comment>
<evidence type="ECO:0000256" key="4">
    <source>
        <dbReference type="ARBA" id="ARBA00022679"/>
    </source>
</evidence>
<evidence type="ECO:0000256" key="2">
    <source>
        <dbReference type="ARBA" id="ARBA00022573"/>
    </source>
</evidence>
<evidence type="ECO:0000313" key="8">
    <source>
        <dbReference type="Proteomes" id="UP001273136"/>
    </source>
</evidence>
<dbReference type="RefSeq" id="WP_338094718.1">
    <property type="nucleotide sequence ID" value="NZ_JAWDKA010000008.1"/>
</dbReference>
<dbReference type="NCBIfam" id="TIGR02467">
    <property type="entry name" value="CbiE"/>
    <property type="match status" value="1"/>
</dbReference>
<reference evidence="7" key="1">
    <citation type="submission" date="2023-06" db="EMBL/GenBank/DDBJ databases">
        <title>Genome sequence of Methancorpusculaceae sp. Ag1.</title>
        <authorList>
            <person name="Protasov E."/>
            <person name="Platt K."/>
            <person name="Poehlein A."/>
            <person name="Daniel R."/>
            <person name="Brune A."/>
        </authorList>
    </citation>
    <scope>NUCLEOTIDE SEQUENCE</scope>
    <source>
        <strain evidence="7">Ag1</strain>
    </source>
</reference>
<evidence type="ECO:0000256" key="3">
    <source>
        <dbReference type="ARBA" id="ARBA00022603"/>
    </source>
</evidence>
<dbReference type="PANTHER" id="PTHR43182:SF1">
    <property type="entry name" value="COBALT-PRECORRIN-7 C(5)-METHYLTRANSFERASE"/>
    <property type="match status" value="1"/>
</dbReference>
<name>A0AAE4ME54_9EURY</name>
<accession>A0AAE4ME54</accession>
<dbReference type="InterPro" id="IPR014776">
    <property type="entry name" value="4pyrrole_Mease_sub2"/>
</dbReference>
<keyword evidence="2" id="KW-0169">Cobalamin biosynthesis</keyword>
<dbReference type="NCBIfam" id="NF004461">
    <property type="entry name" value="PRK05787.2-4"/>
    <property type="match status" value="1"/>
</dbReference>
<dbReference type="CDD" id="cd11644">
    <property type="entry name" value="Precorrin-6Y-MT"/>
    <property type="match status" value="1"/>
</dbReference>
<keyword evidence="5" id="KW-0949">S-adenosyl-L-methionine</keyword>
<sequence>MIIVGVGAGTGMLTEEGIAKIRAAKLIYGSDRAIELAKPYTAADTEVIEITDYKALRTLPEGAVILSTGDPLMAGLGYLPGEVIPGISSMQVAFARLKASWTNVAVVNAHGKSHASAISRAVADAAAGHSVFVIADPDFSVAELAKALTAVSADMRIAVCEDLGYSYERVAEGTAAQPPEVRSKLFCVVIGY</sequence>
<dbReference type="InterPro" id="IPR000878">
    <property type="entry name" value="4pyrrol_Mease"/>
</dbReference>
<dbReference type="InterPro" id="IPR050714">
    <property type="entry name" value="Cobalamin_biosynth_MTase"/>
</dbReference>